<evidence type="ECO:0000256" key="2">
    <source>
        <dbReference type="ARBA" id="ARBA00023125"/>
    </source>
</evidence>
<evidence type="ECO:0000313" key="9">
    <source>
        <dbReference type="Proteomes" id="UP000296733"/>
    </source>
</evidence>
<keyword evidence="3" id="KW-0804">Transcription</keyword>
<proteinExistence type="predicted"/>
<protein>
    <submittedName>
        <fullName evidence="6">IclR family transcriptional regulator</fullName>
    </submittedName>
    <submittedName>
        <fullName evidence="7">Transcriptional regulator, IclR family</fullName>
    </submittedName>
</protein>
<geneLocation type="plasmid" evidence="6">
    <name>unnamed2</name>
</geneLocation>
<dbReference type="InterPro" id="IPR050707">
    <property type="entry name" value="HTH_MetabolicPath_Reg"/>
</dbReference>
<dbReference type="GO" id="GO:0045892">
    <property type="term" value="P:negative regulation of DNA-templated transcription"/>
    <property type="evidence" value="ECO:0007669"/>
    <property type="project" value="TreeGrafter"/>
</dbReference>
<accession>A0A1H6BS17</accession>
<feature type="domain" description="IclR-ED" evidence="5">
    <location>
        <begin position="67"/>
        <end position="251"/>
    </location>
</feature>
<dbReference type="EMBL" id="FNVN01000005">
    <property type="protein sequence ID" value="SEG63235.1"/>
    <property type="molecule type" value="Genomic_DNA"/>
</dbReference>
<dbReference type="Gene3D" id="3.30.450.40">
    <property type="match status" value="1"/>
</dbReference>
<dbReference type="OrthoDB" id="14763at2157"/>
<dbReference type="PROSITE" id="PS51077">
    <property type="entry name" value="HTH_ICLR"/>
    <property type="match status" value="1"/>
</dbReference>
<dbReference type="KEGG" id="hlm:DV707_16550"/>
<gene>
    <name evidence="6" type="ORF">DV707_16550</name>
    <name evidence="7" type="ORF">SAMN04488133_2956</name>
</gene>
<dbReference type="InterPro" id="IPR036390">
    <property type="entry name" value="WH_DNA-bd_sf"/>
</dbReference>
<dbReference type="AlphaFoldDB" id="A0A1H6BS17"/>
<dbReference type="Proteomes" id="UP000236740">
    <property type="component" value="Unassembled WGS sequence"/>
</dbReference>
<reference evidence="6 9" key="2">
    <citation type="journal article" date="2019" name="Nat. Commun.">
        <title>A new type of DNA phosphorothioation-based antiviral system in archaea.</title>
        <authorList>
            <person name="Xiong L."/>
            <person name="Liu S."/>
            <person name="Chen S."/>
            <person name="Xiao Y."/>
            <person name="Zhu B."/>
            <person name="Gao Y."/>
            <person name="Zhang Y."/>
            <person name="Chen B."/>
            <person name="Luo J."/>
            <person name="Deng Z."/>
            <person name="Chen X."/>
            <person name="Wang L."/>
            <person name="Chen S."/>
        </authorList>
    </citation>
    <scope>NUCLEOTIDE SEQUENCE [LARGE SCALE GENOMIC DNA]</scope>
    <source>
        <strain evidence="6 9">CGMCC 1.10331</strain>
        <plasmid evidence="6 9">unnamed2</plasmid>
    </source>
</reference>
<dbReference type="Proteomes" id="UP000296733">
    <property type="component" value="Plasmid unnamed2"/>
</dbReference>
<keyword evidence="1" id="KW-0805">Transcription regulation</keyword>
<evidence type="ECO:0000259" key="4">
    <source>
        <dbReference type="PROSITE" id="PS51077"/>
    </source>
</evidence>
<dbReference type="PANTHER" id="PTHR30136">
    <property type="entry name" value="HELIX-TURN-HELIX TRANSCRIPTIONAL REGULATOR, ICLR FAMILY"/>
    <property type="match status" value="1"/>
</dbReference>
<sequence>MSSTIPVKAAKNSMKIVEALRELNGAGVSEVAQHVSMPTSTVYDHLQTLTQEEYLIKENNQYYIGARFLQLGDYARSRRKLFTIAQPEIDKLAQKTGGHANLMIEEHNIGVFIYTAQGPEAVRLDTHAGMRVPLHTTALGKAIMAYLPRDEVEEIIDCRGLTKVTENTITGRERLFEEFQAIRERGFATDDEERVEGMRCIAVPITNEAGRAMAAVSISGLKRRMKGDKFTEEIPEQVLQSANAIEVNLTYS</sequence>
<dbReference type="Pfam" id="PF09339">
    <property type="entry name" value="HTH_IclR"/>
    <property type="match status" value="1"/>
</dbReference>
<dbReference type="EMBL" id="CP031313">
    <property type="protein sequence ID" value="QCC49361.1"/>
    <property type="molecule type" value="Genomic_DNA"/>
</dbReference>
<reference evidence="7 8" key="1">
    <citation type="submission" date="2016-10" db="EMBL/GenBank/DDBJ databases">
        <authorList>
            <person name="de Groot N.N."/>
        </authorList>
    </citation>
    <scope>NUCLEOTIDE SEQUENCE [LARGE SCALE GENOMIC DNA]</scope>
    <source>
        <strain evidence="7 8">CGMCC 1.10331</strain>
    </source>
</reference>
<dbReference type="Pfam" id="PF01614">
    <property type="entry name" value="IclR_C"/>
    <property type="match status" value="1"/>
</dbReference>
<dbReference type="InterPro" id="IPR005471">
    <property type="entry name" value="Tscrpt_reg_IclR_N"/>
</dbReference>
<keyword evidence="8" id="KW-1185">Reference proteome</keyword>
<evidence type="ECO:0000259" key="5">
    <source>
        <dbReference type="PROSITE" id="PS51078"/>
    </source>
</evidence>
<dbReference type="GeneID" id="39859731"/>
<dbReference type="GO" id="GO:0003677">
    <property type="term" value="F:DNA binding"/>
    <property type="evidence" value="ECO:0007669"/>
    <property type="project" value="UniProtKB-KW"/>
</dbReference>
<evidence type="ECO:0000313" key="7">
    <source>
        <dbReference type="EMBL" id="SEG63235.1"/>
    </source>
</evidence>
<dbReference type="PANTHER" id="PTHR30136:SF35">
    <property type="entry name" value="HTH-TYPE TRANSCRIPTIONAL REGULATOR RV1719"/>
    <property type="match status" value="1"/>
</dbReference>
<name>A0A1H6BS17_9EURY</name>
<dbReference type="PROSITE" id="PS51078">
    <property type="entry name" value="ICLR_ED"/>
    <property type="match status" value="1"/>
</dbReference>
<feature type="domain" description="HTH iclR-type" evidence="4">
    <location>
        <begin position="7"/>
        <end position="66"/>
    </location>
</feature>
<dbReference type="Gene3D" id="1.10.10.10">
    <property type="entry name" value="Winged helix-like DNA-binding domain superfamily/Winged helix DNA-binding domain"/>
    <property type="match status" value="1"/>
</dbReference>
<evidence type="ECO:0000313" key="6">
    <source>
        <dbReference type="EMBL" id="QCC49361.1"/>
    </source>
</evidence>
<keyword evidence="6" id="KW-0614">Plasmid</keyword>
<dbReference type="InterPro" id="IPR029016">
    <property type="entry name" value="GAF-like_dom_sf"/>
</dbReference>
<dbReference type="InterPro" id="IPR014757">
    <property type="entry name" value="Tscrpt_reg_IclR_C"/>
</dbReference>
<dbReference type="RefSeq" id="WP_103992621.1">
    <property type="nucleotide sequence ID" value="NZ_CP031313.1"/>
</dbReference>
<dbReference type="SUPFAM" id="SSF46785">
    <property type="entry name" value="Winged helix' DNA-binding domain"/>
    <property type="match status" value="1"/>
</dbReference>
<dbReference type="InterPro" id="IPR036388">
    <property type="entry name" value="WH-like_DNA-bd_sf"/>
</dbReference>
<evidence type="ECO:0000256" key="3">
    <source>
        <dbReference type="ARBA" id="ARBA00023163"/>
    </source>
</evidence>
<dbReference type="SMART" id="SM00346">
    <property type="entry name" value="HTH_ICLR"/>
    <property type="match status" value="1"/>
</dbReference>
<dbReference type="GO" id="GO:0003700">
    <property type="term" value="F:DNA-binding transcription factor activity"/>
    <property type="evidence" value="ECO:0007669"/>
    <property type="project" value="TreeGrafter"/>
</dbReference>
<keyword evidence="2" id="KW-0238">DNA-binding</keyword>
<evidence type="ECO:0000313" key="8">
    <source>
        <dbReference type="Proteomes" id="UP000236740"/>
    </source>
</evidence>
<organism evidence="7 8">
    <name type="scientific">Halobellus limi</name>
    <dbReference type="NCBI Taxonomy" id="699433"/>
    <lineage>
        <taxon>Archaea</taxon>
        <taxon>Methanobacteriati</taxon>
        <taxon>Methanobacteriota</taxon>
        <taxon>Stenosarchaea group</taxon>
        <taxon>Halobacteria</taxon>
        <taxon>Halobacteriales</taxon>
        <taxon>Haloferacaceae</taxon>
        <taxon>Halobellus</taxon>
    </lineage>
</organism>
<evidence type="ECO:0000256" key="1">
    <source>
        <dbReference type="ARBA" id="ARBA00023015"/>
    </source>
</evidence>
<dbReference type="SUPFAM" id="SSF55781">
    <property type="entry name" value="GAF domain-like"/>
    <property type="match status" value="1"/>
</dbReference>